<protein>
    <submittedName>
        <fullName evidence="2">Flagellar biosynthesis protein FlgA</fullName>
    </submittedName>
</protein>
<dbReference type="Pfam" id="PF08666">
    <property type="entry name" value="SAF"/>
    <property type="match status" value="1"/>
</dbReference>
<comment type="caution">
    <text evidence="2">The sequence shown here is derived from an EMBL/GenBank/DDBJ whole genome shotgun (WGS) entry which is preliminary data.</text>
</comment>
<sequence>MDPMRHQTSTLRHRARRVLHRHRRLLASLLLCVAAGVAVEAAVGDGPASTPVVSAVRDLAVGTVISADDVSIVEVPGGAALGSVLTDVGRVTGEQLATPLGRGSPVYTTSLVSEGLLTGTAPGTVAVPLRPADPATVQLLAPGHLVDVVLSTGDGYDATADSIVLARSVAVLWTDPGGSGGGWPGAGPDGGLVVVAAGADEAAALAGSSSSGDVHLVLTSGP</sequence>
<feature type="domain" description="SAF" evidence="1">
    <location>
        <begin position="50"/>
        <end position="112"/>
    </location>
</feature>
<gene>
    <name evidence="2" type="ORF">FQ377_00165</name>
</gene>
<dbReference type="EMBL" id="VSLD01000001">
    <property type="protein sequence ID" value="TYC99930.1"/>
    <property type="molecule type" value="Genomic_DNA"/>
</dbReference>
<reference evidence="2 3" key="1">
    <citation type="submission" date="2019-08" db="EMBL/GenBank/DDBJ databases">
        <title>Genone of Arthrobacter echini P9.</title>
        <authorList>
            <person name="Bowman J.P."/>
        </authorList>
    </citation>
    <scope>NUCLEOTIDE SEQUENCE [LARGE SCALE GENOMIC DNA]</scope>
    <source>
        <strain evidence="2 3">P9</strain>
    </source>
</reference>
<evidence type="ECO:0000313" key="2">
    <source>
        <dbReference type="EMBL" id="TYC99930.1"/>
    </source>
</evidence>
<accession>A0A5D0XTK1</accession>
<organism evidence="2 3">
    <name type="scientific">Arthrobacter echini</name>
    <dbReference type="NCBI Taxonomy" id="1529066"/>
    <lineage>
        <taxon>Bacteria</taxon>
        <taxon>Bacillati</taxon>
        <taxon>Actinomycetota</taxon>
        <taxon>Actinomycetes</taxon>
        <taxon>Micrococcales</taxon>
        <taxon>Micrococcaceae</taxon>
        <taxon>Arthrobacter</taxon>
    </lineage>
</organism>
<evidence type="ECO:0000313" key="3">
    <source>
        <dbReference type="Proteomes" id="UP000323410"/>
    </source>
</evidence>
<dbReference type="CDD" id="cd11614">
    <property type="entry name" value="SAF_CpaB_FlgA_like"/>
    <property type="match status" value="1"/>
</dbReference>
<dbReference type="SMART" id="SM00858">
    <property type="entry name" value="SAF"/>
    <property type="match status" value="1"/>
</dbReference>
<dbReference type="AlphaFoldDB" id="A0A5D0XTK1"/>
<dbReference type="RefSeq" id="WP_148599250.1">
    <property type="nucleotide sequence ID" value="NZ_VSLD01000001.1"/>
</dbReference>
<keyword evidence="2" id="KW-0969">Cilium</keyword>
<evidence type="ECO:0000259" key="1">
    <source>
        <dbReference type="SMART" id="SM00858"/>
    </source>
</evidence>
<dbReference type="InterPro" id="IPR013974">
    <property type="entry name" value="SAF"/>
</dbReference>
<dbReference type="Proteomes" id="UP000323410">
    <property type="component" value="Unassembled WGS sequence"/>
</dbReference>
<dbReference type="OrthoDB" id="3266392at2"/>
<keyword evidence="2" id="KW-0282">Flagellum</keyword>
<name>A0A5D0XTK1_9MICC</name>
<keyword evidence="3" id="KW-1185">Reference proteome</keyword>
<keyword evidence="2" id="KW-0966">Cell projection</keyword>
<proteinExistence type="predicted"/>